<feature type="domain" description="Ribosome recycling factor" evidence="7">
    <location>
        <begin position="23"/>
        <end position="184"/>
    </location>
</feature>
<organism evidence="8 9">
    <name type="scientific">Mangrovibacterium marinum</name>
    <dbReference type="NCBI Taxonomy" id="1639118"/>
    <lineage>
        <taxon>Bacteria</taxon>
        <taxon>Pseudomonadati</taxon>
        <taxon>Bacteroidota</taxon>
        <taxon>Bacteroidia</taxon>
        <taxon>Marinilabiliales</taxon>
        <taxon>Prolixibacteraceae</taxon>
        <taxon>Mangrovibacterium</taxon>
    </lineage>
</organism>
<dbReference type="InterPro" id="IPR023584">
    <property type="entry name" value="Ribosome_recyc_fac_dom"/>
</dbReference>
<dbReference type="RefSeq" id="WP_107820604.1">
    <property type="nucleotide sequence ID" value="NZ_OY782574.1"/>
</dbReference>
<name>A0A2T5C6H3_9BACT</name>
<dbReference type="PANTHER" id="PTHR20982">
    <property type="entry name" value="RIBOSOME RECYCLING FACTOR"/>
    <property type="match status" value="1"/>
</dbReference>
<comment type="subcellular location">
    <subcellularLocation>
        <location evidence="1 6">Cytoplasm</location>
    </subcellularLocation>
</comment>
<dbReference type="OrthoDB" id="9804006at2"/>
<evidence type="ECO:0000256" key="1">
    <source>
        <dbReference type="ARBA" id="ARBA00004496"/>
    </source>
</evidence>
<dbReference type="FunFam" id="3.30.1360.40:FF:000001">
    <property type="entry name" value="Ribosome-recycling factor"/>
    <property type="match status" value="1"/>
</dbReference>
<evidence type="ECO:0000313" key="8">
    <source>
        <dbReference type="EMBL" id="PTN10502.1"/>
    </source>
</evidence>
<keyword evidence="4 6" id="KW-0648">Protein biosynthesis</keyword>
<evidence type="ECO:0000313" key="9">
    <source>
        <dbReference type="Proteomes" id="UP000243525"/>
    </source>
</evidence>
<comment type="similarity">
    <text evidence="2 6">Belongs to the RRF family.</text>
</comment>
<evidence type="ECO:0000256" key="6">
    <source>
        <dbReference type="HAMAP-Rule" id="MF_00040"/>
    </source>
</evidence>
<dbReference type="SUPFAM" id="SSF55194">
    <property type="entry name" value="Ribosome recycling factor, RRF"/>
    <property type="match status" value="1"/>
</dbReference>
<dbReference type="HAMAP" id="MF_00040">
    <property type="entry name" value="RRF"/>
    <property type="match status" value="1"/>
</dbReference>
<dbReference type="Gene3D" id="1.10.132.20">
    <property type="entry name" value="Ribosome-recycling factor"/>
    <property type="match status" value="1"/>
</dbReference>
<protein>
    <recommendedName>
        <fullName evidence="6">Ribosome-recycling factor</fullName>
        <shortName evidence="6">RRF</shortName>
    </recommendedName>
    <alternativeName>
        <fullName evidence="6">Ribosome-releasing factor</fullName>
    </alternativeName>
</protein>
<dbReference type="GO" id="GO:0006415">
    <property type="term" value="P:translational termination"/>
    <property type="evidence" value="ECO:0007669"/>
    <property type="project" value="UniProtKB-UniRule"/>
</dbReference>
<reference evidence="8 9" key="1">
    <citation type="submission" date="2018-04" db="EMBL/GenBank/DDBJ databases">
        <title>Genomic Encyclopedia of Archaeal and Bacterial Type Strains, Phase II (KMG-II): from individual species to whole genera.</title>
        <authorList>
            <person name="Goeker M."/>
        </authorList>
    </citation>
    <scope>NUCLEOTIDE SEQUENCE [LARGE SCALE GENOMIC DNA]</scope>
    <source>
        <strain evidence="8 9">DSM 28823</strain>
    </source>
</reference>
<gene>
    <name evidence="6" type="primary">frr</name>
    <name evidence="8" type="ORF">C8N47_101151</name>
</gene>
<evidence type="ECO:0000256" key="5">
    <source>
        <dbReference type="ARBA" id="ARBA00025050"/>
    </source>
</evidence>
<comment type="function">
    <text evidence="5 6">Responsible for the release of ribosomes from messenger RNA at the termination of protein biosynthesis. May increase the efficiency of translation by recycling ribosomes from one round of translation to another.</text>
</comment>
<dbReference type="GO" id="GO:0005737">
    <property type="term" value="C:cytoplasm"/>
    <property type="evidence" value="ECO:0007669"/>
    <property type="project" value="UniProtKB-SubCell"/>
</dbReference>
<proteinExistence type="inferred from homology"/>
<accession>A0A2T5C6H3</accession>
<dbReference type="PANTHER" id="PTHR20982:SF3">
    <property type="entry name" value="MITOCHONDRIAL RIBOSOME RECYCLING FACTOR PSEUDO 1"/>
    <property type="match status" value="1"/>
</dbReference>
<evidence type="ECO:0000256" key="4">
    <source>
        <dbReference type="ARBA" id="ARBA00022917"/>
    </source>
</evidence>
<keyword evidence="9" id="KW-1185">Reference proteome</keyword>
<evidence type="ECO:0000256" key="2">
    <source>
        <dbReference type="ARBA" id="ARBA00005912"/>
    </source>
</evidence>
<keyword evidence="3 6" id="KW-0963">Cytoplasm</keyword>
<dbReference type="NCBIfam" id="TIGR00496">
    <property type="entry name" value="frr"/>
    <property type="match status" value="1"/>
</dbReference>
<evidence type="ECO:0000259" key="7">
    <source>
        <dbReference type="Pfam" id="PF01765"/>
    </source>
</evidence>
<sequence>MEEEVELILDLCKERMAAAIEHLEKELVHIRAGKASPRMLDGVTVDYYGSMTPLAQVSNINTPDARTIAVQPWEKQLIPEIEKAIINANLGFNPENNGELIRINVPPLTEERRKSLSKQANTEGENAKVAIRSARKEANDALKKLLKTGLSEDLEKDAETTVQNMTNDFAKSVESLLEKKTQEIFTI</sequence>
<dbReference type="InterPro" id="IPR002661">
    <property type="entry name" value="Ribosome_recyc_fac"/>
</dbReference>
<dbReference type="EMBL" id="QAAD01000001">
    <property type="protein sequence ID" value="PTN10502.1"/>
    <property type="molecule type" value="Genomic_DNA"/>
</dbReference>
<evidence type="ECO:0000256" key="3">
    <source>
        <dbReference type="ARBA" id="ARBA00022490"/>
    </source>
</evidence>
<dbReference type="Pfam" id="PF01765">
    <property type="entry name" value="RRF"/>
    <property type="match status" value="1"/>
</dbReference>
<dbReference type="Proteomes" id="UP000243525">
    <property type="component" value="Unassembled WGS sequence"/>
</dbReference>
<comment type="caution">
    <text evidence="8">The sequence shown here is derived from an EMBL/GenBank/DDBJ whole genome shotgun (WGS) entry which is preliminary data.</text>
</comment>
<dbReference type="Gene3D" id="3.30.1360.40">
    <property type="match status" value="1"/>
</dbReference>
<dbReference type="FunFam" id="1.10.132.20:FF:000001">
    <property type="entry name" value="Ribosome-recycling factor"/>
    <property type="match status" value="1"/>
</dbReference>
<dbReference type="AlphaFoldDB" id="A0A2T5C6H3"/>
<dbReference type="InterPro" id="IPR036191">
    <property type="entry name" value="RRF_sf"/>
</dbReference>
<dbReference type="CDD" id="cd00520">
    <property type="entry name" value="RRF"/>
    <property type="match status" value="1"/>
</dbReference>
<dbReference type="GO" id="GO:0043023">
    <property type="term" value="F:ribosomal large subunit binding"/>
    <property type="evidence" value="ECO:0007669"/>
    <property type="project" value="TreeGrafter"/>
</dbReference>